<name>A0A5C1QLP5_9SPIO</name>
<dbReference type="EMBL" id="CP036150">
    <property type="protein sequence ID" value="QEN08248.1"/>
    <property type="molecule type" value="Genomic_DNA"/>
</dbReference>
<dbReference type="AlphaFoldDB" id="A0A5C1QLP5"/>
<dbReference type="OrthoDB" id="9793302at2"/>
<accession>A0A5C1QLP5</accession>
<proteinExistence type="predicted"/>
<reference evidence="1 2" key="1">
    <citation type="submission" date="2019-02" db="EMBL/GenBank/DDBJ databases">
        <title>Complete Genome Sequence and Methylome Analysis of free living Spirochaetas.</title>
        <authorList>
            <person name="Fomenkov A."/>
            <person name="Dubinina G."/>
            <person name="Leshcheva N."/>
            <person name="Mikheeva N."/>
            <person name="Grabovich M."/>
            <person name="Vincze T."/>
            <person name="Roberts R.J."/>
        </authorList>
    </citation>
    <scope>NUCLEOTIDE SEQUENCE [LARGE SCALE GENOMIC DNA]</scope>
    <source>
        <strain evidence="1 2">K2</strain>
    </source>
</reference>
<gene>
    <name evidence="1" type="ORF">EXM22_09705</name>
</gene>
<evidence type="ECO:0000313" key="1">
    <source>
        <dbReference type="EMBL" id="QEN08248.1"/>
    </source>
</evidence>
<dbReference type="KEGG" id="ock:EXM22_09705"/>
<sequence length="76" mass="8632">MKMTTVLISRIIYTTNAIESVNSVIRKSIKNRFAIDYDGRYSVISNKLFWSFKLISSAHSIINCDSVACSKCLSFM</sequence>
<protein>
    <submittedName>
        <fullName evidence="1">Uncharacterized protein</fullName>
    </submittedName>
</protein>
<evidence type="ECO:0000313" key="2">
    <source>
        <dbReference type="Proteomes" id="UP000324209"/>
    </source>
</evidence>
<organism evidence="1 2">
    <name type="scientific">Oceanispirochaeta crateris</name>
    <dbReference type="NCBI Taxonomy" id="2518645"/>
    <lineage>
        <taxon>Bacteria</taxon>
        <taxon>Pseudomonadati</taxon>
        <taxon>Spirochaetota</taxon>
        <taxon>Spirochaetia</taxon>
        <taxon>Spirochaetales</taxon>
        <taxon>Spirochaetaceae</taxon>
        <taxon>Oceanispirochaeta</taxon>
    </lineage>
</organism>
<keyword evidence="2" id="KW-1185">Reference proteome</keyword>
<dbReference type="Proteomes" id="UP000324209">
    <property type="component" value="Chromosome"/>
</dbReference>